<dbReference type="PROSITE" id="PS50005">
    <property type="entry name" value="TPR"/>
    <property type="match status" value="1"/>
</dbReference>
<evidence type="ECO:0000256" key="5">
    <source>
        <dbReference type="SAM" id="Coils"/>
    </source>
</evidence>
<gene>
    <name evidence="7" type="ORF">BSZ37_11935</name>
</gene>
<dbReference type="CDD" id="cd00082">
    <property type="entry name" value="HisKA"/>
    <property type="match status" value="1"/>
</dbReference>
<dbReference type="PANTHER" id="PTHR43065:SF42">
    <property type="entry name" value="TWO-COMPONENT SENSOR PPRA"/>
    <property type="match status" value="1"/>
</dbReference>
<dbReference type="SMART" id="SM00388">
    <property type="entry name" value="HisKA"/>
    <property type="match status" value="1"/>
</dbReference>
<feature type="domain" description="Histidine kinase" evidence="6">
    <location>
        <begin position="406"/>
        <end position="647"/>
    </location>
</feature>
<dbReference type="SUPFAM" id="SSF55874">
    <property type="entry name" value="ATPase domain of HSP90 chaperone/DNA topoisomerase II/histidine kinase"/>
    <property type="match status" value="1"/>
</dbReference>
<dbReference type="InterPro" id="IPR011990">
    <property type="entry name" value="TPR-like_helical_dom_sf"/>
</dbReference>
<reference evidence="7 8" key="1">
    <citation type="submission" date="2016-11" db="EMBL/GenBank/DDBJ databases">
        <title>Study of marine rhodopsin-containing bacteria.</title>
        <authorList>
            <person name="Yoshizawa S."/>
            <person name="Kumagai Y."/>
            <person name="Kogure K."/>
        </authorList>
    </citation>
    <scope>NUCLEOTIDE SEQUENCE [LARGE SCALE GENOMIC DNA]</scope>
    <source>
        <strain evidence="7 8">SAORIC-28</strain>
    </source>
</reference>
<protein>
    <recommendedName>
        <fullName evidence="2">histidine kinase</fullName>
        <ecNumber evidence="2">2.7.13.3</ecNumber>
    </recommendedName>
</protein>
<feature type="coiled-coil region" evidence="5">
    <location>
        <begin position="360"/>
        <end position="397"/>
    </location>
</feature>
<sequence>MTDPVPDLEARVAALEGEASSARVDALNALAHGLGPGEADRIEGLARESLALAGRLGYAPGRAFATALAGYARLLHADPLGALHLLLDAERDRDLLPLELDRWVQQGLAWAHRDLGNFEEVLRVLQALLDRVRADGDALQEAWALIGLSGAATDLDAPRDGLRFGHEALALFDRLGIAGGQARAHVAVGTALCDLGRYAEAKGHHERGLAMARGAGDVATEAQALHALAVLAQAEGAPRDALLLHRVALDLRRGAGLRPDECESLLDIGRALRALGKPKEAVETMERALELAEAVGAKLRASQAHVALAEAYETLGRMGHALRHLRRNEAVREDILGQEMAARLEALSARHAAERALDDAERARRHSDEMGRKNDELEAALAEVHRAQARLVQSEKLASLGRLTAGVAHELKNPLNFVTNFADLSVDLVSDVHDAVADALGGGLPDPLVEDLDTLGANLAKIAEHGRRADGIVRSMMSHARSGPGDRRTVDVHALLRLTVEATRQARLAAGSPAAEVALVLGPDVPPLQAVPEDLGRAVAGLVENALYAVAARCAAEGEGYRPAVTVLTRRDGAVVEVVVEDNGGGLSEEARARAFEPFYTTKPTGEGTGLGLSMAWETVVQGHGGDLVLLDSAPGRATFAVRLPVP</sequence>
<dbReference type="InterPro" id="IPR004358">
    <property type="entry name" value="Sig_transdc_His_kin-like_C"/>
</dbReference>
<name>A0A271J0Q7_9BACT</name>
<evidence type="ECO:0000313" key="7">
    <source>
        <dbReference type="EMBL" id="PAP77086.1"/>
    </source>
</evidence>
<dbReference type="Gene3D" id="1.25.40.10">
    <property type="entry name" value="Tetratricopeptide repeat domain"/>
    <property type="match status" value="1"/>
</dbReference>
<accession>A0A271J0Q7</accession>
<dbReference type="Pfam" id="PF13424">
    <property type="entry name" value="TPR_12"/>
    <property type="match status" value="2"/>
</dbReference>
<dbReference type="InterPro" id="IPR005467">
    <property type="entry name" value="His_kinase_dom"/>
</dbReference>
<dbReference type="PRINTS" id="PR00344">
    <property type="entry name" value="BCTRLSENSOR"/>
</dbReference>
<evidence type="ECO:0000256" key="1">
    <source>
        <dbReference type="ARBA" id="ARBA00000085"/>
    </source>
</evidence>
<keyword evidence="5" id="KW-0175">Coiled coil</keyword>
<evidence type="ECO:0000259" key="6">
    <source>
        <dbReference type="PROSITE" id="PS50109"/>
    </source>
</evidence>
<dbReference type="SMART" id="SM00387">
    <property type="entry name" value="HATPase_c"/>
    <property type="match status" value="1"/>
</dbReference>
<dbReference type="PROSITE" id="PS50109">
    <property type="entry name" value="HIS_KIN"/>
    <property type="match status" value="1"/>
</dbReference>
<dbReference type="InterPro" id="IPR036097">
    <property type="entry name" value="HisK_dim/P_sf"/>
</dbReference>
<dbReference type="InterPro" id="IPR036890">
    <property type="entry name" value="HATPase_C_sf"/>
</dbReference>
<dbReference type="SUPFAM" id="SSF48452">
    <property type="entry name" value="TPR-like"/>
    <property type="match status" value="2"/>
</dbReference>
<comment type="catalytic activity">
    <reaction evidence="1">
        <text>ATP + protein L-histidine = ADP + protein N-phospho-L-histidine.</text>
        <dbReference type="EC" id="2.7.13.3"/>
    </reaction>
</comment>
<dbReference type="Proteomes" id="UP000216339">
    <property type="component" value="Unassembled WGS sequence"/>
</dbReference>
<dbReference type="EC" id="2.7.13.3" evidence="2"/>
<evidence type="ECO:0000256" key="4">
    <source>
        <dbReference type="PROSITE-ProRule" id="PRU00339"/>
    </source>
</evidence>
<dbReference type="GO" id="GO:0000155">
    <property type="term" value="F:phosphorelay sensor kinase activity"/>
    <property type="evidence" value="ECO:0007669"/>
    <property type="project" value="InterPro"/>
</dbReference>
<proteinExistence type="predicted"/>
<keyword evidence="4" id="KW-0802">TPR repeat</keyword>
<dbReference type="InterPro" id="IPR003594">
    <property type="entry name" value="HATPase_dom"/>
</dbReference>
<dbReference type="InterPro" id="IPR019734">
    <property type="entry name" value="TPR_rpt"/>
</dbReference>
<dbReference type="SUPFAM" id="SSF47384">
    <property type="entry name" value="Homodimeric domain of signal transducing histidine kinase"/>
    <property type="match status" value="1"/>
</dbReference>
<evidence type="ECO:0000256" key="3">
    <source>
        <dbReference type="ARBA" id="ARBA00022553"/>
    </source>
</evidence>
<keyword evidence="3" id="KW-0597">Phosphoprotein</keyword>
<dbReference type="EMBL" id="MQWD01000001">
    <property type="protein sequence ID" value="PAP77086.1"/>
    <property type="molecule type" value="Genomic_DNA"/>
</dbReference>
<dbReference type="Gene3D" id="1.10.287.130">
    <property type="match status" value="1"/>
</dbReference>
<dbReference type="SMART" id="SM00028">
    <property type="entry name" value="TPR"/>
    <property type="match status" value="5"/>
</dbReference>
<dbReference type="Gene3D" id="3.30.565.10">
    <property type="entry name" value="Histidine kinase-like ATPase, C-terminal domain"/>
    <property type="match status" value="1"/>
</dbReference>
<feature type="repeat" description="TPR" evidence="4">
    <location>
        <begin position="262"/>
        <end position="295"/>
    </location>
</feature>
<organism evidence="7 8">
    <name type="scientific">Rubrivirga marina</name>
    <dbReference type="NCBI Taxonomy" id="1196024"/>
    <lineage>
        <taxon>Bacteria</taxon>
        <taxon>Pseudomonadati</taxon>
        <taxon>Rhodothermota</taxon>
        <taxon>Rhodothermia</taxon>
        <taxon>Rhodothermales</taxon>
        <taxon>Rubricoccaceae</taxon>
        <taxon>Rubrivirga</taxon>
    </lineage>
</organism>
<dbReference type="PANTHER" id="PTHR43065">
    <property type="entry name" value="SENSOR HISTIDINE KINASE"/>
    <property type="match status" value="1"/>
</dbReference>
<evidence type="ECO:0000313" key="8">
    <source>
        <dbReference type="Proteomes" id="UP000216339"/>
    </source>
</evidence>
<dbReference type="OrthoDB" id="9806995at2"/>
<comment type="caution">
    <text evidence="7">The sequence shown here is derived from an EMBL/GenBank/DDBJ whole genome shotgun (WGS) entry which is preliminary data.</text>
</comment>
<evidence type="ECO:0000256" key="2">
    <source>
        <dbReference type="ARBA" id="ARBA00012438"/>
    </source>
</evidence>
<dbReference type="Pfam" id="PF02518">
    <property type="entry name" value="HATPase_c"/>
    <property type="match status" value="1"/>
</dbReference>
<keyword evidence="8" id="KW-1185">Reference proteome</keyword>
<dbReference type="RefSeq" id="WP_095510751.1">
    <property type="nucleotide sequence ID" value="NZ_MQWD01000001.1"/>
</dbReference>
<dbReference type="InterPro" id="IPR003661">
    <property type="entry name" value="HisK_dim/P_dom"/>
</dbReference>
<dbReference type="AlphaFoldDB" id="A0A271J0Q7"/>